<name>A0A196SEK4_BLAHN</name>
<gene>
    <name evidence="3" type="ORF">AV274_2851</name>
</gene>
<organism evidence="3 4">
    <name type="scientific">Blastocystis sp. subtype 1 (strain ATCC 50177 / NandII)</name>
    <dbReference type="NCBI Taxonomy" id="478820"/>
    <lineage>
        <taxon>Eukaryota</taxon>
        <taxon>Sar</taxon>
        <taxon>Stramenopiles</taxon>
        <taxon>Bigyra</taxon>
        <taxon>Opalozoa</taxon>
        <taxon>Opalinata</taxon>
        <taxon>Blastocystidae</taxon>
        <taxon>Blastocystis</taxon>
    </lineage>
</organism>
<evidence type="ECO:0000313" key="3">
    <source>
        <dbReference type="EMBL" id="OAO15433.1"/>
    </source>
</evidence>
<evidence type="ECO:0000313" key="4">
    <source>
        <dbReference type="Proteomes" id="UP000078348"/>
    </source>
</evidence>
<comment type="caution">
    <text evidence="3">The sequence shown here is derived from an EMBL/GenBank/DDBJ whole genome shotgun (WGS) entry which is preliminary data.</text>
</comment>
<dbReference type="PANTHER" id="PTHR45639">
    <property type="entry name" value="HSC70CB, ISOFORM G-RELATED"/>
    <property type="match status" value="1"/>
</dbReference>
<dbReference type="SUPFAM" id="SSF53067">
    <property type="entry name" value="Actin-like ATPase domain"/>
    <property type="match status" value="2"/>
</dbReference>
<keyword evidence="1" id="KW-0547">Nucleotide-binding</keyword>
<dbReference type="STRING" id="478820.A0A196SEK4"/>
<evidence type="ECO:0000256" key="2">
    <source>
        <dbReference type="ARBA" id="ARBA00022840"/>
    </source>
</evidence>
<dbReference type="GO" id="GO:0005524">
    <property type="term" value="F:ATP binding"/>
    <property type="evidence" value="ECO:0007669"/>
    <property type="project" value="UniProtKB-KW"/>
</dbReference>
<dbReference type="GO" id="GO:0140662">
    <property type="term" value="F:ATP-dependent protein folding chaperone"/>
    <property type="evidence" value="ECO:0007669"/>
    <property type="project" value="InterPro"/>
</dbReference>
<reference evidence="3 4" key="1">
    <citation type="submission" date="2016-05" db="EMBL/GenBank/DDBJ databases">
        <title>Nuclear genome of Blastocystis sp. subtype 1 NandII.</title>
        <authorList>
            <person name="Gentekaki E."/>
            <person name="Curtis B."/>
            <person name="Stairs C."/>
            <person name="Eme L."/>
            <person name="Herman E."/>
            <person name="Klimes V."/>
            <person name="Arias M.C."/>
            <person name="Elias M."/>
            <person name="Hilliou F."/>
            <person name="Klute M."/>
            <person name="Malik S.-B."/>
            <person name="Pightling A."/>
            <person name="Rachubinski R."/>
            <person name="Salas D."/>
            <person name="Schlacht A."/>
            <person name="Suga H."/>
            <person name="Archibald J."/>
            <person name="Ball S.G."/>
            <person name="Clark G."/>
            <person name="Dacks J."/>
            <person name="Van Der Giezen M."/>
            <person name="Tsaousis A."/>
            <person name="Roger A."/>
        </authorList>
    </citation>
    <scope>NUCLEOTIDE SEQUENCE [LARGE SCALE GENOMIC DNA]</scope>
    <source>
        <strain evidence="4">ATCC 50177 / NandII</strain>
    </source>
</reference>
<dbReference type="InterPro" id="IPR043129">
    <property type="entry name" value="ATPase_NBD"/>
</dbReference>
<keyword evidence="2" id="KW-0067">ATP-binding</keyword>
<sequence>MSEAAVLGIDFGSLYWKAVVSRGSQNSIVCDEHGNRCLDASVFFNDGEIVIGSSAAVLTKSFPNNVINHPMHYLDNRKCCSDCNSGVTTEMDGDYPVFCIPFTSGIERISLEKVFIECFKRLFNLAVLTFNCDPIATVISLPSDLSPKSQEYVLSCAKAAGLPSVSLIPHHLACITALESSHEESKDASSSSEGIIVVVDLPANTASVSLVSSSNGFYKTVASQRLQVRVGEEITSCLFDYVMKEACRKLGSEVAHSKKAAKKLQHEVVLCKECLSSTMSSAIMIDSLFDGVDFTMNVTRARLEMYAHAVAVKLQEQVKAVLAAHGVELTSIEKMVVVGGSALVPFVQEALKPLSNGRLWISPRPREVIAEGAALHGSMREKSHLRKVLPKLQQVAFSILLAVEEWKSVVVEKGVVLPFKKMTEGRVEGEKPVSDVIMLYEVNGEEKKCGELHFNTDLCGKRLLMNCNGDQFSGIHITLFVFDGNKEVEKKEFCLRDE</sequence>
<dbReference type="Gene3D" id="3.30.30.30">
    <property type="match status" value="1"/>
</dbReference>
<dbReference type="GO" id="GO:0034663">
    <property type="term" value="C:endoplasmic reticulum chaperone complex"/>
    <property type="evidence" value="ECO:0007669"/>
    <property type="project" value="TreeGrafter"/>
</dbReference>
<protein>
    <submittedName>
        <fullName evidence="3">Hsp70</fullName>
    </submittedName>
</protein>
<dbReference type="GO" id="GO:0030968">
    <property type="term" value="P:endoplasmic reticulum unfolded protein response"/>
    <property type="evidence" value="ECO:0007669"/>
    <property type="project" value="TreeGrafter"/>
</dbReference>
<dbReference type="OrthoDB" id="29851at2759"/>
<dbReference type="InterPro" id="IPR013126">
    <property type="entry name" value="Hsp_70_fam"/>
</dbReference>
<dbReference type="PANTHER" id="PTHR45639:SF34">
    <property type="entry name" value="CHAPERONE PROTEIN DNAK"/>
    <property type="match status" value="1"/>
</dbReference>
<dbReference type="Gene3D" id="3.90.640.10">
    <property type="entry name" value="Actin, Chain A, domain 4"/>
    <property type="match status" value="1"/>
</dbReference>
<dbReference type="Pfam" id="PF00012">
    <property type="entry name" value="HSP70"/>
    <property type="match status" value="1"/>
</dbReference>
<dbReference type="Proteomes" id="UP000078348">
    <property type="component" value="Unassembled WGS sequence"/>
</dbReference>
<dbReference type="EMBL" id="LXWW01000140">
    <property type="protein sequence ID" value="OAO15433.1"/>
    <property type="molecule type" value="Genomic_DNA"/>
</dbReference>
<evidence type="ECO:0000256" key="1">
    <source>
        <dbReference type="ARBA" id="ARBA00022741"/>
    </source>
</evidence>
<proteinExistence type="predicted"/>
<dbReference type="PRINTS" id="PR00301">
    <property type="entry name" value="HEATSHOCK70"/>
</dbReference>
<accession>A0A196SEK4</accession>
<dbReference type="Gene3D" id="3.30.420.40">
    <property type="match status" value="2"/>
</dbReference>
<dbReference type="AlphaFoldDB" id="A0A196SEK4"/>
<keyword evidence="4" id="KW-1185">Reference proteome</keyword>